<protein>
    <recommendedName>
        <fullName evidence="3">3-methyladenine DNA glycosylase</fullName>
    </recommendedName>
</protein>
<accession>A0A1R4GGJ0</accession>
<evidence type="ECO:0008006" key="3">
    <source>
        <dbReference type="Google" id="ProtNLM"/>
    </source>
</evidence>
<dbReference type="Proteomes" id="UP000195913">
    <property type="component" value="Unassembled WGS sequence"/>
</dbReference>
<evidence type="ECO:0000313" key="2">
    <source>
        <dbReference type="Proteomes" id="UP000195913"/>
    </source>
</evidence>
<sequence>MPAELSHLTEDLWLPRARAHRDRVHHFAAPFLQRRSTQRKHPVEDFLFTYYTEKPGRLQRWNPGTGVVLWGEAAAERLHWKYHRPHGAGVTFDAAAFMTDRHRTVAHARSILAGAASNPARFSCFGLHEWAMVYQSEQNGVRHDQLPLRLGAAGTDQVVEGHRIRCTHIDAFRFYSPQAVPLNEEQPTRENQPSLDQPGCLHANMDLYKWAYKLSAAVPGELLLATFELAWDIRTMDMRASPYDLGDWGYTPIRIETTAGKAEYVRLQQGFAEQANELRLRLLDIADDLFAAAEMDPAPSNGR</sequence>
<dbReference type="RefSeq" id="WP_086999385.1">
    <property type="nucleotide sequence ID" value="NZ_FUHW01000037.1"/>
</dbReference>
<dbReference type="AlphaFoldDB" id="A0A1R4GGJ0"/>
<organism evidence="1 2">
    <name type="scientific">Arthrobacter rhombi</name>
    <dbReference type="NCBI Taxonomy" id="71253"/>
    <lineage>
        <taxon>Bacteria</taxon>
        <taxon>Bacillati</taxon>
        <taxon>Actinomycetota</taxon>
        <taxon>Actinomycetes</taxon>
        <taxon>Micrococcales</taxon>
        <taxon>Micrococcaceae</taxon>
        <taxon>Arthrobacter</taxon>
    </lineage>
</organism>
<proteinExistence type="predicted"/>
<keyword evidence="2" id="KW-1185">Reference proteome</keyword>
<reference evidence="1 2" key="1">
    <citation type="submission" date="2017-02" db="EMBL/GenBank/DDBJ databases">
        <authorList>
            <person name="Peterson S.W."/>
        </authorList>
    </citation>
    <scope>NUCLEOTIDE SEQUENCE [LARGE SCALE GENOMIC DNA]</scope>
    <source>
        <strain evidence="1 2">B Ar 00.02</strain>
    </source>
</reference>
<gene>
    <name evidence="1" type="ORF">FM101_10375</name>
</gene>
<evidence type="ECO:0000313" key="1">
    <source>
        <dbReference type="EMBL" id="SJM67316.1"/>
    </source>
</evidence>
<dbReference type="EMBL" id="FUHW01000037">
    <property type="protein sequence ID" value="SJM67316.1"/>
    <property type="molecule type" value="Genomic_DNA"/>
</dbReference>
<name>A0A1R4GGJ0_9MICC</name>